<dbReference type="Pfam" id="PF10988">
    <property type="entry name" value="DUF2807"/>
    <property type="match status" value="1"/>
</dbReference>
<dbReference type="OrthoDB" id="358221at2"/>
<dbReference type="EMBL" id="AUZJ01000043">
    <property type="protein sequence ID" value="ERF60344.1"/>
    <property type="molecule type" value="Genomic_DNA"/>
</dbReference>
<dbReference type="PANTHER" id="PTHR39200:SF1">
    <property type="entry name" value="AUTO-TRANSPORTER ADHESIN HEAD GIN DOMAIN-CONTAINING PROTEIN-RELATED"/>
    <property type="match status" value="1"/>
</dbReference>
<evidence type="ECO:0000313" key="4">
    <source>
        <dbReference type="Proteomes" id="UP000016412"/>
    </source>
</evidence>
<protein>
    <submittedName>
        <fullName evidence="2">PF10988 family protein</fullName>
    </submittedName>
</protein>
<keyword evidence="5" id="KW-1185">Reference proteome</keyword>
<dbReference type="RefSeq" id="WP_021330743.1">
    <property type="nucleotide sequence ID" value="NZ_AUZJ01000043.1"/>
</dbReference>
<evidence type="ECO:0000259" key="1">
    <source>
        <dbReference type="Pfam" id="PF10988"/>
    </source>
</evidence>
<dbReference type="PANTHER" id="PTHR39200">
    <property type="entry name" value="HYPOTHETICAL EXPORTED PROTEIN"/>
    <property type="match status" value="1"/>
</dbReference>
<proteinExistence type="predicted"/>
<dbReference type="PROSITE" id="PS51257">
    <property type="entry name" value="PROKAR_LIPOPROTEIN"/>
    <property type="match status" value="1"/>
</dbReference>
<dbReference type="eggNOG" id="COG3595">
    <property type="taxonomic scope" value="Bacteria"/>
</dbReference>
<feature type="domain" description="Putative auto-transporter adhesin head GIN" evidence="1">
    <location>
        <begin position="45"/>
        <end position="228"/>
    </location>
</feature>
<gene>
    <name evidence="3" type="ORF">HMPREF0860_2594</name>
    <name evidence="2" type="ORF">HMPREF1325_2448</name>
</gene>
<sequence>MKTKLIGTVIFAAAVFFLLSCTGCELLHIVDGNGNIATKSFDLKNFTAISCSGSWTVNVEQGDTFAVKVTSDENLFPFFDIYVSSGILHIKVKSTYNLKSTKQEVSVTLPDLKGLYVSGSAKVFMPKCNTKGMDLMLSVSGSGKIKVENLTVEKTELKIAGSGTVSVSGKAENINAFISGSGKMKAAELEANDVSVDISGSGSAEVWAKNTLNGVVSGSGIIYYKGSPRITLRSSGSGKIRPL</sequence>
<dbReference type="InterPro" id="IPR021255">
    <property type="entry name" value="DUF2807"/>
</dbReference>
<evidence type="ECO:0000313" key="3">
    <source>
        <dbReference type="EMBL" id="ERK03772.1"/>
    </source>
</evidence>
<name>U2KZ85_TRESO</name>
<organism evidence="2 4">
    <name type="scientific">Treponema socranskii subsp. socranskii VPI DR56BR1116 = ATCC 35536</name>
    <dbReference type="NCBI Taxonomy" id="1125725"/>
    <lineage>
        <taxon>Bacteria</taxon>
        <taxon>Pseudomonadati</taxon>
        <taxon>Spirochaetota</taxon>
        <taxon>Spirochaetia</taxon>
        <taxon>Spirochaetales</taxon>
        <taxon>Treponemataceae</taxon>
        <taxon>Treponema</taxon>
    </lineage>
</organism>
<evidence type="ECO:0000313" key="2">
    <source>
        <dbReference type="EMBL" id="ERF60344.1"/>
    </source>
</evidence>
<dbReference type="PATRIC" id="fig|1125725.3.peg.1619"/>
<dbReference type="Gene3D" id="2.160.20.120">
    <property type="match status" value="1"/>
</dbReference>
<comment type="caution">
    <text evidence="2">The sequence shown here is derived from an EMBL/GenBank/DDBJ whole genome shotgun (WGS) entry which is preliminary data.</text>
</comment>
<dbReference type="AlphaFoldDB" id="U2KZ85"/>
<reference evidence="4 5" key="1">
    <citation type="submission" date="2013-08" db="EMBL/GenBank/DDBJ databases">
        <authorList>
            <person name="Durkin A.S."/>
            <person name="Haft D.R."/>
            <person name="McCorrison J."/>
            <person name="Torralba M."/>
            <person name="Gillis M."/>
            <person name="Haft D.H."/>
            <person name="Methe B."/>
            <person name="Sutton G."/>
            <person name="Nelson K.E."/>
        </authorList>
    </citation>
    <scope>NUCLEOTIDE SEQUENCE [LARGE SCALE GENOMIC DNA]</scope>
    <source>
        <strain evidence="3 5">ATCC 35536</strain>
        <strain evidence="2 4">VPI DR56BR1116</strain>
    </source>
</reference>
<dbReference type="EMBL" id="AVQI01000031">
    <property type="protein sequence ID" value="ERK03772.1"/>
    <property type="molecule type" value="Genomic_DNA"/>
</dbReference>
<evidence type="ECO:0000313" key="5">
    <source>
        <dbReference type="Proteomes" id="UP000016646"/>
    </source>
</evidence>
<dbReference type="Proteomes" id="UP000016646">
    <property type="component" value="Unassembled WGS sequence"/>
</dbReference>
<dbReference type="STRING" id="1125725.HMPREF1325_2448"/>
<dbReference type="Proteomes" id="UP000016412">
    <property type="component" value="Unassembled WGS sequence"/>
</dbReference>
<accession>U2KZ85</accession>